<dbReference type="CDD" id="cd05233">
    <property type="entry name" value="SDR_c"/>
    <property type="match status" value="1"/>
</dbReference>
<dbReference type="Proteomes" id="UP000232163">
    <property type="component" value="Unassembled WGS sequence"/>
</dbReference>
<proteinExistence type="inferred from homology"/>
<dbReference type="InterPro" id="IPR036291">
    <property type="entry name" value="NAD(P)-bd_dom_sf"/>
</dbReference>
<comment type="caution">
    <text evidence="4">The sequence shown here is derived from an EMBL/GenBank/DDBJ whole genome shotgun (WGS) entry which is preliminary data.</text>
</comment>
<dbReference type="PIRSF" id="PIRSF000126">
    <property type="entry name" value="11-beta-HSD1"/>
    <property type="match status" value="1"/>
</dbReference>
<dbReference type="PRINTS" id="PR00081">
    <property type="entry name" value="GDHRDH"/>
</dbReference>
<dbReference type="AlphaFoldDB" id="A0A2N9W529"/>
<reference evidence="4 5" key="1">
    <citation type="journal article" date="2017" name="Int J Environ Stud">
        <title>Does the Miocene-Pliocene relict legume Oxytropis triphylla form nitrogen-fixing nodules with a combination of bacterial strains?</title>
        <authorList>
            <person name="Safronova V."/>
            <person name="Belimov A."/>
            <person name="Sazanova A."/>
            <person name="Kuznetsova I."/>
            <person name="Popova J."/>
            <person name="Andronov E."/>
            <person name="Verkhozina A."/>
            <person name="Tikhonovich I."/>
        </authorList>
    </citation>
    <scope>NUCLEOTIDE SEQUENCE [LARGE SCALE GENOMIC DNA]</scope>
    <source>
        <strain evidence="4 5">Tri-38</strain>
    </source>
</reference>
<dbReference type="KEGG" id="pht:BLM14_10620"/>
<comment type="similarity">
    <text evidence="1 3">Belongs to the short-chain dehydrogenases/reductases (SDR) family.</text>
</comment>
<organism evidence="4 5">
    <name type="scientific">Phyllobacterium zundukense</name>
    <dbReference type="NCBI Taxonomy" id="1867719"/>
    <lineage>
        <taxon>Bacteria</taxon>
        <taxon>Pseudomonadati</taxon>
        <taxon>Pseudomonadota</taxon>
        <taxon>Alphaproteobacteria</taxon>
        <taxon>Hyphomicrobiales</taxon>
        <taxon>Phyllobacteriaceae</taxon>
        <taxon>Phyllobacterium</taxon>
    </lineage>
</organism>
<evidence type="ECO:0000256" key="1">
    <source>
        <dbReference type="ARBA" id="ARBA00006484"/>
    </source>
</evidence>
<accession>A0A2N9W529</accession>
<protein>
    <submittedName>
        <fullName evidence="4">Short-chain dehydrogenase</fullName>
    </submittedName>
</protein>
<dbReference type="SUPFAM" id="SSF51735">
    <property type="entry name" value="NAD(P)-binding Rossmann-fold domains"/>
    <property type="match status" value="1"/>
</dbReference>
<dbReference type="Gene3D" id="3.40.50.720">
    <property type="entry name" value="NAD(P)-binding Rossmann-like Domain"/>
    <property type="match status" value="1"/>
</dbReference>
<dbReference type="PANTHER" id="PTHR44196">
    <property type="entry name" value="DEHYDROGENASE/REDUCTASE SDR FAMILY MEMBER 7B"/>
    <property type="match status" value="1"/>
</dbReference>
<keyword evidence="5" id="KW-1185">Reference proteome</keyword>
<dbReference type="SUPFAM" id="SSF103642">
    <property type="entry name" value="Sec-C motif"/>
    <property type="match status" value="1"/>
</dbReference>
<evidence type="ECO:0000313" key="4">
    <source>
        <dbReference type="EMBL" id="PIO46847.1"/>
    </source>
</evidence>
<dbReference type="Pfam" id="PF02810">
    <property type="entry name" value="SEC-C"/>
    <property type="match status" value="1"/>
</dbReference>
<dbReference type="PRINTS" id="PR00080">
    <property type="entry name" value="SDRFAMILY"/>
</dbReference>
<dbReference type="Pfam" id="PF00106">
    <property type="entry name" value="adh_short"/>
    <property type="match status" value="1"/>
</dbReference>
<dbReference type="OrthoDB" id="9808814at2"/>
<dbReference type="GO" id="GO:0016491">
    <property type="term" value="F:oxidoreductase activity"/>
    <property type="evidence" value="ECO:0007669"/>
    <property type="project" value="UniProtKB-KW"/>
</dbReference>
<dbReference type="GO" id="GO:0016020">
    <property type="term" value="C:membrane"/>
    <property type="evidence" value="ECO:0007669"/>
    <property type="project" value="TreeGrafter"/>
</dbReference>
<dbReference type="Gene3D" id="3.10.450.50">
    <property type="match status" value="1"/>
</dbReference>
<evidence type="ECO:0000313" key="5">
    <source>
        <dbReference type="Proteomes" id="UP000232163"/>
    </source>
</evidence>
<keyword evidence="2" id="KW-0560">Oxidoreductase</keyword>
<dbReference type="InterPro" id="IPR004027">
    <property type="entry name" value="SEC_C_motif"/>
</dbReference>
<evidence type="ECO:0000256" key="3">
    <source>
        <dbReference type="RuleBase" id="RU000363"/>
    </source>
</evidence>
<dbReference type="InterPro" id="IPR002347">
    <property type="entry name" value="SDR_fam"/>
</dbReference>
<dbReference type="EMBL" id="MZMT01000003">
    <property type="protein sequence ID" value="PIO46847.1"/>
    <property type="molecule type" value="Genomic_DNA"/>
</dbReference>
<name>A0A2N9W529_9HYPH</name>
<dbReference type="RefSeq" id="WP_100001204.1">
    <property type="nucleotide sequence ID" value="NZ_CP017940.1"/>
</dbReference>
<gene>
    <name evidence="4" type="ORF">B5P45_01455</name>
</gene>
<evidence type="ECO:0000256" key="2">
    <source>
        <dbReference type="ARBA" id="ARBA00023002"/>
    </source>
</evidence>
<sequence>MISQGELRPAVVVIGASSGIGRAIARVVARDRGSAVVLAARSPGGLSAAAAEVVEAGGEAFTLELDLLGHDAATQLESFLSTHGLICDVLVNSAGYGLRGAATALPIDDQLGIIDLNIRALTEMTLHFLPEMVVRGRGGVINLSSVAGFVPGPYMALYYSSKSFVRSFSYALHQELRRTGVTITCLAPGPVSTEFHARAGAKHASLFNLLPMLEPDEVAERAWRGFKSRRRLVVPGISAKLAILAAKFLPAAVMLPLIGRLQRSGNDPCPCGSGKKFKKCCKHRRHA</sequence>
<dbReference type="PANTHER" id="PTHR44196:SF2">
    <property type="entry name" value="SHORT-CHAIN DEHYDROGENASE-RELATED"/>
    <property type="match status" value="1"/>
</dbReference>